<feature type="transmembrane region" description="Helical" evidence="5">
    <location>
        <begin position="92"/>
        <end position="116"/>
    </location>
</feature>
<dbReference type="Gene3D" id="1.20.120.1630">
    <property type="match status" value="1"/>
</dbReference>
<dbReference type="InterPro" id="IPR007318">
    <property type="entry name" value="Phopholipid_MeTrfase"/>
</dbReference>
<comment type="subcellular location">
    <subcellularLocation>
        <location evidence="1">Endomembrane system</location>
        <topology evidence="1">Multi-pass membrane protein</topology>
    </subcellularLocation>
</comment>
<keyword evidence="2 5" id="KW-0812">Transmembrane</keyword>
<dbReference type="InterPro" id="IPR052527">
    <property type="entry name" value="Metal_cation-efflux_comp"/>
</dbReference>
<dbReference type="PANTHER" id="PTHR43847">
    <property type="entry name" value="BLL3993 PROTEIN"/>
    <property type="match status" value="1"/>
</dbReference>
<proteinExistence type="predicted"/>
<evidence type="ECO:0000256" key="3">
    <source>
        <dbReference type="ARBA" id="ARBA00022989"/>
    </source>
</evidence>
<evidence type="ECO:0000313" key="6">
    <source>
        <dbReference type="EMBL" id="MFC0229435.1"/>
    </source>
</evidence>
<feature type="transmembrane region" description="Helical" evidence="5">
    <location>
        <begin position="35"/>
        <end position="55"/>
    </location>
</feature>
<protein>
    <submittedName>
        <fullName evidence="6">Methyltransferase family protein</fullName>
        <ecNumber evidence="6">2.1.1.100</ecNumber>
        <ecNumber evidence="6">2.1.1.334</ecNumber>
    </submittedName>
</protein>
<keyword evidence="4 5" id="KW-0472">Membrane</keyword>
<dbReference type="GO" id="GO:0004671">
    <property type="term" value="F:protein C-terminal S-isoprenylcysteine carboxyl O-methyltransferase activity"/>
    <property type="evidence" value="ECO:0007669"/>
    <property type="project" value="UniProtKB-EC"/>
</dbReference>
<comment type="caution">
    <text evidence="6">The sequence shown here is derived from an EMBL/GenBank/DDBJ whole genome shotgun (WGS) entry which is preliminary data.</text>
</comment>
<reference evidence="6 7" key="1">
    <citation type="submission" date="2024-09" db="EMBL/GenBank/DDBJ databases">
        <authorList>
            <person name="Sun Q."/>
            <person name="Mori K."/>
        </authorList>
    </citation>
    <scope>NUCLEOTIDE SEQUENCE [LARGE SCALE GENOMIC DNA]</scope>
    <source>
        <strain evidence="6 7">CCM 8626</strain>
    </source>
</reference>
<dbReference type="PANTHER" id="PTHR43847:SF1">
    <property type="entry name" value="BLL3993 PROTEIN"/>
    <property type="match status" value="1"/>
</dbReference>
<dbReference type="EMBL" id="JBHLXG010000038">
    <property type="protein sequence ID" value="MFC0229435.1"/>
    <property type="molecule type" value="Genomic_DNA"/>
</dbReference>
<dbReference type="EC" id="2.1.1.334" evidence="6"/>
<gene>
    <name evidence="6" type="ORF">ACFFJ3_23545</name>
</gene>
<evidence type="ECO:0000256" key="4">
    <source>
        <dbReference type="ARBA" id="ARBA00023136"/>
    </source>
</evidence>
<feature type="transmembrane region" description="Helical" evidence="5">
    <location>
        <begin position="9"/>
        <end position="29"/>
    </location>
</feature>
<name>A0ABV6EKB2_9GAMM</name>
<keyword evidence="6" id="KW-0808">Transferase</keyword>
<evidence type="ECO:0000256" key="1">
    <source>
        <dbReference type="ARBA" id="ARBA00004127"/>
    </source>
</evidence>
<dbReference type="RefSeq" id="WP_380680675.1">
    <property type="nucleotide sequence ID" value="NZ_CP173186.1"/>
</dbReference>
<evidence type="ECO:0000256" key="2">
    <source>
        <dbReference type="ARBA" id="ARBA00022692"/>
    </source>
</evidence>
<keyword evidence="3 5" id="KW-1133">Transmembrane helix</keyword>
<keyword evidence="7" id="KW-1185">Reference proteome</keyword>
<organism evidence="6 7">
    <name type="scientific">Serratia aquatilis</name>
    <dbReference type="NCBI Taxonomy" id="1737515"/>
    <lineage>
        <taxon>Bacteria</taxon>
        <taxon>Pseudomonadati</taxon>
        <taxon>Pseudomonadota</taxon>
        <taxon>Gammaproteobacteria</taxon>
        <taxon>Enterobacterales</taxon>
        <taxon>Yersiniaceae</taxon>
        <taxon>Serratia</taxon>
    </lineage>
</organism>
<evidence type="ECO:0000313" key="7">
    <source>
        <dbReference type="Proteomes" id="UP001589792"/>
    </source>
</evidence>
<dbReference type="Proteomes" id="UP001589792">
    <property type="component" value="Unassembled WGS sequence"/>
</dbReference>
<dbReference type="Pfam" id="PF04191">
    <property type="entry name" value="PEMT"/>
    <property type="match status" value="1"/>
</dbReference>
<keyword evidence="6" id="KW-0489">Methyltransferase</keyword>
<dbReference type="GO" id="GO:0032259">
    <property type="term" value="P:methylation"/>
    <property type="evidence" value="ECO:0007669"/>
    <property type="project" value="UniProtKB-KW"/>
</dbReference>
<evidence type="ECO:0000256" key="5">
    <source>
        <dbReference type="SAM" id="Phobius"/>
    </source>
</evidence>
<dbReference type="EC" id="2.1.1.100" evidence="6"/>
<accession>A0ABV6EKB2</accession>
<sequence>MATWLNKLVLPPVVMAVCALGMLVARWLADEQWQVRFANLSGSALLLVIAAAIMFSASRSFLRAGTTLHPQKLQQVSALIVSGSFRFSRNPIYLGQMLLLAAWALALGGWGVWLWWLLYFAYLDGVQIPREEKFLQARFGEDYTSFCRRVRRWL</sequence>